<dbReference type="Proteomes" id="UP001159363">
    <property type="component" value="Chromosome 12"/>
</dbReference>
<evidence type="ECO:0000313" key="1">
    <source>
        <dbReference type="EMBL" id="KAJ8869738.1"/>
    </source>
</evidence>
<accession>A0ABQ9GBE1</accession>
<protein>
    <submittedName>
        <fullName evidence="1">Uncharacterized protein</fullName>
    </submittedName>
</protein>
<sequence>MGPAAPWFQGKRFIFQVPRHLIGKEAAMCPSVLAVKPERYVLEFSRCVVWLSFVFMASQHHSCDDKARWSDANTLDSHSDGSEFKSGPSHPDLDSIWFSEITQSSYRVSWLRGKYYDSLPGTPGFESLYGHSDFGFQWRPESQQRRFVITGRGLFHHSSCFSVKLTFVSNGLTIDETSSLPHLRCGAAVAQWLGPSPPTTAIRVLYPASSLRDFRMWESRWTMPLAGGVFFFFLFRGTPVYPALVFQRHFILGSRFMSCPGMTGTYGSQLESPSLGECCLTLGSLLTRHNFFITSLCCHSLHKTWVIFYATGGHGGELVRLLTPPPPRSSRTGSESLPDFRHVAIVTNDAACRLVFSGVSHFPCPYILALLHAHFASPTSALKRNFERTLVRYAETRVQVPGLEAMIL</sequence>
<evidence type="ECO:0000313" key="2">
    <source>
        <dbReference type="Proteomes" id="UP001159363"/>
    </source>
</evidence>
<keyword evidence="2" id="KW-1185">Reference proteome</keyword>
<comment type="caution">
    <text evidence="1">The sequence shown here is derived from an EMBL/GenBank/DDBJ whole genome shotgun (WGS) entry which is preliminary data.</text>
</comment>
<dbReference type="EMBL" id="JARBHB010000013">
    <property type="protein sequence ID" value="KAJ8869738.1"/>
    <property type="molecule type" value="Genomic_DNA"/>
</dbReference>
<reference evidence="1 2" key="1">
    <citation type="submission" date="2023-02" db="EMBL/GenBank/DDBJ databases">
        <title>LHISI_Scaffold_Assembly.</title>
        <authorList>
            <person name="Stuart O.P."/>
            <person name="Cleave R."/>
            <person name="Magrath M.J.L."/>
            <person name="Mikheyev A.S."/>
        </authorList>
    </citation>
    <scope>NUCLEOTIDE SEQUENCE [LARGE SCALE GENOMIC DNA]</scope>
    <source>
        <strain evidence="1">Daus_M_001</strain>
        <tissue evidence="1">Leg muscle</tissue>
    </source>
</reference>
<organism evidence="1 2">
    <name type="scientific">Dryococelus australis</name>
    <dbReference type="NCBI Taxonomy" id="614101"/>
    <lineage>
        <taxon>Eukaryota</taxon>
        <taxon>Metazoa</taxon>
        <taxon>Ecdysozoa</taxon>
        <taxon>Arthropoda</taxon>
        <taxon>Hexapoda</taxon>
        <taxon>Insecta</taxon>
        <taxon>Pterygota</taxon>
        <taxon>Neoptera</taxon>
        <taxon>Polyneoptera</taxon>
        <taxon>Phasmatodea</taxon>
        <taxon>Verophasmatodea</taxon>
        <taxon>Anareolatae</taxon>
        <taxon>Phasmatidae</taxon>
        <taxon>Eurycanthinae</taxon>
        <taxon>Dryococelus</taxon>
    </lineage>
</organism>
<gene>
    <name evidence="1" type="ORF">PR048_028746</name>
</gene>
<name>A0ABQ9GBE1_9NEOP</name>
<proteinExistence type="predicted"/>